<evidence type="ECO:0000313" key="2">
    <source>
        <dbReference type="Proteomes" id="UP001596083"/>
    </source>
</evidence>
<name>A0ABW0Z4I7_9ACTN</name>
<accession>A0ABW0Z4I7</accession>
<dbReference type="NCBIfam" id="NF035938">
    <property type="entry name" value="EboA_domain"/>
    <property type="match status" value="1"/>
</dbReference>
<sequence length="233" mass="24507">MSFGNAASVSPARLRTELAVRLDGAAAAWLEDAVAAVARQPALLHRLFPEAGRRCGRTVMADEPLVCGGTPAEVLWWTVDDAVRALLLAAVPSPALCPEAEALYHGGDAGERRAVLRALGAVAPGGGAVALAADALRTHDSRLVAAALGPYGARHLDPHTHRHGVLKCLHLGIPLHAIALPRARRDAELDRMARAHARELSSAGRPVPADLWLLVRPHSIPGNRCASSTRTSI</sequence>
<dbReference type="EMBL" id="JBHSPB010000011">
    <property type="protein sequence ID" value="MFC5722236.1"/>
    <property type="molecule type" value="Genomic_DNA"/>
</dbReference>
<dbReference type="InterPro" id="IPR047715">
    <property type="entry name" value="EboA_dom"/>
</dbReference>
<comment type="caution">
    <text evidence="1">The sequence shown here is derived from an EMBL/GenBank/DDBJ whole genome shotgun (WGS) entry which is preliminary data.</text>
</comment>
<proteinExistence type="predicted"/>
<dbReference type="Proteomes" id="UP001596083">
    <property type="component" value="Unassembled WGS sequence"/>
</dbReference>
<protein>
    <submittedName>
        <fullName evidence="1">EboA domain-containing protein</fullName>
    </submittedName>
</protein>
<evidence type="ECO:0000313" key="1">
    <source>
        <dbReference type="EMBL" id="MFC5722236.1"/>
    </source>
</evidence>
<dbReference type="RefSeq" id="WP_390317623.1">
    <property type="nucleotide sequence ID" value="NZ_JBHSPB010000011.1"/>
</dbReference>
<keyword evidence="2" id="KW-1185">Reference proteome</keyword>
<gene>
    <name evidence="1" type="ORF">ACFP1Z_18900</name>
</gene>
<organism evidence="1 2">
    <name type="scientific">Streptomyces gamaensis</name>
    <dbReference type="NCBI Taxonomy" id="1763542"/>
    <lineage>
        <taxon>Bacteria</taxon>
        <taxon>Bacillati</taxon>
        <taxon>Actinomycetota</taxon>
        <taxon>Actinomycetes</taxon>
        <taxon>Kitasatosporales</taxon>
        <taxon>Streptomycetaceae</taxon>
        <taxon>Streptomyces</taxon>
    </lineage>
</organism>
<reference evidence="2" key="1">
    <citation type="journal article" date="2019" name="Int. J. Syst. Evol. Microbiol.">
        <title>The Global Catalogue of Microorganisms (GCM) 10K type strain sequencing project: providing services to taxonomists for standard genome sequencing and annotation.</title>
        <authorList>
            <consortium name="The Broad Institute Genomics Platform"/>
            <consortium name="The Broad Institute Genome Sequencing Center for Infectious Disease"/>
            <person name="Wu L."/>
            <person name="Ma J."/>
        </authorList>
    </citation>
    <scope>NUCLEOTIDE SEQUENCE [LARGE SCALE GENOMIC DNA]</scope>
    <source>
        <strain evidence="2">CGMCC 4.7304</strain>
    </source>
</reference>